<evidence type="ECO:0000313" key="1">
    <source>
        <dbReference type="EMBL" id="GAA3509193.1"/>
    </source>
</evidence>
<dbReference type="RefSeq" id="WP_344927313.1">
    <property type="nucleotide sequence ID" value="NZ_BAABCW010000007.1"/>
</dbReference>
<sequence>MNFYNFRINAFQWKAILERNQMRKVFVPIDNNEWVKEENYPVKMDLVDSYQDLSQWKGDTPFKDVINWSSDFTIGGLTHKAGAFMIMTQKVKEILEKYNLPPHRFYPTELFCKHYKETRKDYFVFHMIGKGVYGDEYIDYLKCTFIESKRDVDYKKISIKTHPEGIIKSLDSYNNIAFGKNSFLGTYEEKLGSGEIKIKRNDLDFLNKVYKHDYDVLWGLPNLLYISEEIKQELENVGITNGNFFKVKENMIRAFEYNKSNS</sequence>
<protein>
    <submittedName>
        <fullName evidence="1">Uncharacterized protein</fullName>
    </submittedName>
</protein>
<name>A0ABP6ULL2_9FLAO</name>
<evidence type="ECO:0000313" key="2">
    <source>
        <dbReference type="Proteomes" id="UP001500459"/>
    </source>
</evidence>
<accession>A0ABP6ULL2</accession>
<reference evidence="2" key="1">
    <citation type="journal article" date="2019" name="Int. J. Syst. Evol. Microbiol.">
        <title>The Global Catalogue of Microorganisms (GCM) 10K type strain sequencing project: providing services to taxonomists for standard genome sequencing and annotation.</title>
        <authorList>
            <consortium name="The Broad Institute Genomics Platform"/>
            <consortium name="The Broad Institute Genome Sequencing Center for Infectious Disease"/>
            <person name="Wu L."/>
            <person name="Ma J."/>
        </authorList>
    </citation>
    <scope>NUCLEOTIDE SEQUENCE [LARGE SCALE GENOMIC DNA]</scope>
    <source>
        <strain evidence="2">JCM 17106</strain>
    </source>
</reference>
<dbReference type="Proteomes" id="UP001500459">
    <property type="component" value="Unassembled WGS sequence"/>
</dbReference>
<keyword evidence="2" id="KW-1185">Reference proteome</keyword>
<gene>
    <name evidence="1" type="ORF">GCM10022393_21790</name>
</gene>
<comment type="caution">
    <text evidence="1">The sequence shown here is derived from an EMBL/GenBank/DDBJ whole genome shotgun (WGS) entry which is preliminary data.</text>
</comment>
<dbReference type="EMBL" id="BAABCW010000007">
    <property type="protein sequence ID" value="GAA3509193.1"/>
    <property type="molecule type" value="Genomic_DNA"/>
</dbReference>
<proteinExistence type="predicted"/>
<organism evidence="1 2">
    <name type="scientific">Aquimarina addita</name>
    <dbReference type="NCBI Taxonomy" id="870485"/>
    <lineage>
        <taxon>Bacteria</taxon>
        <taxon>Pseudomonadati</taxon>
        <taxon>Bacteroidota</taxon>
        <taxon>Flavobacteriia</taxon>
        <taxon>Flavobacteriales</taxon>
        <taxon>Flavobacteriaceae</taxon>
        <taxon>Aquimarina</taxon>
    </lineage>
</organism>